<dbReference type="EMBL" id="CABEID010000001">
    <property type="protein sequence ID" value="VTS19322.1"/>
    <property type="molecule type" value="Genomic_DNA"/>
</dbReference>
<dbReference type="KEGG" id="sans:DK43_09385"/>
<reference evidence="1 2" key="1">
    <citation type="submission" date="2019-05" db="EMBL/GenBank/DDBJ databases">
        <authorList>
            <consortium name="Pathogen Informatics"/>
        </authorList>
    </citation>
    <scope>NUCLEOTIDE SEQUENCE [LARGE SCALE GENOMIC DNA]</scope>
    <source>
        <strain evidence="1 2">NCTC11062</strain>
    </source>
</reference>
<dbReference type="Proteomes" id="UP000403538">
    <property type="component" value="Unassembled WGS sequence"/>
</dbReference>
<gene>
    <name evidence="1" type="ORF">NCTC11062_00144</name>
</gene>
<organism evidence="1 2">
    <name type="scientific">Streptococcus anginosus</name>
    <dbReference type="NCBI Taxonomy" id="1328"/>
    <lineage>
        <taxon>Bacteria</taxon>
        <taxon>Bacillati</taxon>
        <taxon>Bacillota</taxon>
        <taxon>Bacilli</taxon>
        <taxon>Lactobacillales</taxon>
        <taxon>Streptococcaceae</taxon>
        <taxon>Streptococcus</taxon>
        <taxon>Streptococcus anginosus group</taxon>
    </lineage>
</organism>
<dbReference type="InterPro" id="IPR009057">
    <property type="entry name" value="Homeodomain-like_sf"/>
</dbReference>
<sequence>MVKKAYSVETKLACIEMKKAGKPNKVIMETLDIKNVSQVKTWWRWYQNDELHRFHQPVGKQYTYGKGMEQLSEVEQLRLQVELLKKYRIWAIVSTEHLTNF</sequence>
<accession>A0A4U9Y0Q6</accession>
<protein>
    <submittedName>
        <fullName evidence="1">Transposase</fullName>
    </submittedName>
</protein>
<name>A0A4U9Y0Q6_STRAP</name>
<evidence type="ECO:0000313" key="2">
    <source>
        <dbReference type="Proteomes" id="UP000403538"/>
    </source>
</evidence>
<dbReference type="SUPFAM" id="SSF46689">
    <property type="entry name" value="Homeodomain-like"/>
    <property type="match status" value="1"/>
</dbReference>
<dbReference type="AlphaFoldDB" id="A0A4U9Y0Q6"/>
<evidence type="ECO:0000313" key="1">
    <source>
        <dbReference type="EMBL" id="VTS19322.1"/>
    </source>
</evidence>
<proteinExistence type="predicted"/>